<name>A0AAN9YTK9_9PEZI</name>
<accession>A0AAN9YTK9</accession>
<dbReference type="AlphaFoldDB" id="A0AAN9YTK9"/>
<protein>
    <submittedName>
        <fullName evidence="1">Uncharacterized protein</fullName>
    </submittedName>
</protein>
<evidence type="ECO:0000313" key="2">
    <source>
        <dbReference type="Proteomes" id="UP001320420"/>
    </source>
</evidence>
<sequence length="165" mass="18454">MLLRKVIRAVVAMAYPPPEPEQLEEPPTDPTIPPSNLVHGDMHFGNYMRRNSATEQNIHDVALLMTKLISRDDSLSPGAARDFMRDESKTTYPDLAHRTYWSIIRALAADPANRQTIADLVLISKVPHSIFATNAATERDEYIQALVQELILNAPTPPDDPMVLD</sequence>
<evidence type="ECO:0000313" key="1">
    <source>
        <dbReference type="EMBL" id="KAK7754112.1"/>
    </source>
</evidence>
<organism evidence="1 2">
    <name type="scientific">Diatrype stigma</name>
    <dbReference type="NCBI Taxonomy" id="117547"/>
    <lineage>
        <taxon>Eukaryota</taxon>
        <taxon>Fungi</taxon>
        <taxon>Dikarya</taxon>
        <taxon>Ascomycota</taxon>
        <taxon>Pezizomycotina</taxon>
        <taxon>Sordariomycetes</taxon>
        <taxon>Xylariomycetidae</taxon>
        <taxon>Xylariales</taxon>
        <taxon>Diatrypaceae</taxon>
        <taxon>Diatrype</taxon>
    </lineage>
</organism>
<reference evidence="1 2" key="1">
    <citation type="submission" date="2024-02" db="EMBL/GenBank/DDBJ databases">
        <title>De novo assembly and annotation of 12 fungi associated with fruit tree decline syndrome in Ontario, Canada.</title>
        <authorList>
            <person name="Sulman M."/>
            <person name="Ellouze W."/>
            <person name="Ilyukhin E."/>
        </authorList>
    </citation>
    <scope>NUCLEOTIDE SEQUENCE [LARGE SCALE GENOMIC DNA]</scope>
    <source>
        <strain evidence="1 2">M11/M66-122</strain>
    </source>
</reference>
<gene>
    <name evidence="1" type="ORF">SLS62_003958</name>
</gene>
<dbReference type="Proteomes" id="UP001320420">
    <property type="component" value="Unassembled WGS sequence"/>
</dbReference>
<dbReference type="EMBL" id="JAKJXP020000023">
    <property type="protein sequence ID" value="KAK7754112.1"/>
    <property type="molecule type" value="Genomic_DNA"/>
</dbReference>
<proteinExistence type="predicted"/>
<keyword evidence="2" id="KW-1185">Reference proteome</keyword>
<comment type="caution">
    <text evidence="1">The sequence shown here is derived from an EMBL/GenBank/DDBJ whole genome shotgun (WGS) entry which is preliminary data.</text>
</comment>